<dbReference type="CDD" id="cd03124">
    <property type="entry name" value="alpha_CA_prokaryotic_like"/>
    <property type="match status" value="1"/>
</dbReference>
<accession>A0A225UN93</accession>
<keyword evidence="5" id="KW-0456">Lyase</keyword>
<dbReference type="Pfam" id="PF00194">
    <property type="entry name" value="Carb_anhydrase"/>
    <property type="match status" value="1"/>
</dbReference>
<evidence type="ECO:0000256" key="6">
    <source>
        <dbReference type="ARBA" id="ARBA00048348"/>
    </source>
</evidence>
<feature type="domain" description="Alpha-carbonic anhydrase" evidence="8">
    <location>
        <begin position="26"/>
        <end position="269"/>
    </location>
</feature>
<dbReference type="EC" id="4.2.1.1" evidence="2"/>
<evidence type="ECO:0000313" key="10">
    <source>
        <dbReference type="Proteomes" id="UP000198211"/>
    </source>
</evidence>
<dbReference type="GO" id="GO:0008270">
    <property type="term" value="F:zinc ion binding"/>
    <property type="evidence" value="ECO:0007669"/>
    <property type="project" value="InterPro"/>
</dbReference>
<keyword evidence="3" id="KW-0479">Metal-binding</keyword>
<comment type="catalytic activity">
    <reaction evidence="6">
        <text>hydrogencarbonate + H(+) = CO2 + H2O</text>
        <dbReference type="Rhea" id="RHEA:10748"/>
        <dbReference type="ChEBI" id="CHEBI:15377"/>
        <dbReference type="ChEBI" id="CHEBI:15378"/>
        <dbReference type="ChEBI" id="CHEBI:16526"/>
        <dbReference type="ChEBI" id="CHEBI:17544"/>
        <dbReference type="EC" id="4.2.1.1"/>
    </reaction>
</comment>
<sequence>MKFIATISATIAACALTVSAEVATDTVWGYRENDPSMVATSKWADHWKACSGRRQSPIDIVTTAKAGKGKPNLPLQFTDSCPTWNLTEPHEPLDVVVSGGNCKVDVNEATYEVAQFHIHAPSEHTMNGKAMDAEIHFVHQTADAKNLMVVGIFLDVGPKSDPCCTLKSRIGSSVSALLTEFALLMNRDSYSALVRKASAIGGIYNYPGSLTTPGCDENADWWVVSNPIKISARDFDRLHRDLVEYHITDNGNNARPVQPLNGRNVVRYH</sequence>
<dbReference type="PANTHER" id="PTHR18952:SF265">
    <property type="entry name" value="CARBONIC ANHYDRASE"/>
    <property type="match status" value="1"/>
</dbReference>
<comment type="similarity">
    <text evidence="1">Belongs to the alpha-carbonic anhydrase family.</text>
</comment>
<name>A0A225UN93_9STRA</name>
<dbReference type="InterPro" id="IPR001148">
    <property type="entry name" value="CA_dom"/>
</dbReference>
<dbReference type="SUPFAM" id="SSF51069">
    <property type="entry name" value="Carbonic anhydrase"/>
    <property type="match status" value="1"/>
</dbReference>
<keyword evidence="7" id="KW-0732">Signal</keyword>
<evidence type="ECO:0000256" key="5">
    <source>
        <dbReference type="ARBA" id="ARBA00023239"/>
    </source>
</evidence>
<keyword evidence="10" id="KW-1185">Reference proteome</keyword>
<reference evidence="10" key="1">
    <citation type="submission" date="2017-03" db="EMBL/GenBank/DDBJ databases">
        <title>Phytopthora megakarya and P. palmivora, two closely related causual agents of cacao black pod achieved similar genome size and gene model numbers by different mechanisms.</title>
        <authorList>
            <person name="Ali S."/>
            <person name="Shao J."/>
            <person name="Larry D.J."/>
            <person name="Kronmiller B."/>
            <person name="Shen D."/>
            <person name="Strem M.D."/>
            <person name="Melnick R.L."/>
            <person name="Guiltinan M.J."/>
            <person name="Tyler B.M."/>
            <person name="Meinhardt L.W."/>
            <person name="Bailey B.A."/>
        </authorList>
    </citation>
    <scope>NUCLEOTIDE SEQUENCE [LARGE SCALE GENOMIC DNA]</scope>
    <source>
        <strain evidence="10">zdho120</strain>
    </source>
</reference>
<comment type="caution">
    <text evidence="9">The sequence shown here is derived from an EMBL/GenBank/DDBJ whole genome shotgun (WGS) entry which is preliminary data.</text>
</comment>
<dbReference type="Proteomes" id="UP000198211">
    <property type="component" value="Unassembled WGS sequence"/>
</dbReference>
<keyword evidence="4" id="KW-0862">Zinc</keyword>
<protein>
    <recommendedName>
        <fullName evidence="2">carbonic anhydrase</fullName>
        <ecNumber evidence="2">4.2.1.1</ecNumber>
    </recommendedName>
</protein>
<proteinExistence type="inferred from homology"/>
<dbReference type="GO" id="GO:0004089">
    <property type="term" value="F:carbonate dehydratase activity"/>
    <property type="evidence" value="ECO:0007669"/>
    <property type="project" value="UniProtKB-EC"/>
</dbReference>
<feature type="signal peptide" evidence="7">
    <location>
        <begin position="1"/>
        <end position="20"/>
    </location>
</feature>
<dbReference type="PANTHER" id="PTHR18952">
    <property type="entry name" value="CARBONIC ANHYDRASE"/>
    <property type="match status" value="1"/>
</dbReference>
<evidence type="ECO:0000313" key="9">
    <source>
        <dbReference type="EMBL" id="OWY94016.1"/>
    </source>
</evidence>
<dbReference type="STRING" id="4795.A0A225UN93"/>
<dbReference type="PROSITE" id="PS51144">
    <property type="entry name" value="ALPHA_CA_2"/>
    <property type="match status" value="1"/>
</dbReference>
<evidence type="ECO:0000256" key="1">
    <source>
        <dbReference type="ARBA" id="ARBA00010718"/>
    </source>
</evidence>
<evidence type="ECO:0000256" key="2">
    <source>
        <dbReference type="ARBA" id="ARBA00012925"/>
    </source>
</evidence>
<dbReference type="InterPro" id="IPR041891">
    <property type="entry name" value="Alpha_CA_prokaryot-like"/>
</dbReference>
<dbReference type="Gene3D" id="3.10.200.10">
    <property type="entry name" value="Alpha carbonic anhydrase"/>
    <property type="match status" value="1"/>
</dbReference>
<evidence type="ECO:0000256" key="4">
    <source>
        <dbReference type="ARBA" id="ARBA00022833"/>
    </source>
</evidence>
<dbReference type="SMART" id="SM01057">
    <property type="entry name" value="Carb_anhydrase"/>
    <property type="match status" value="1"/>
</dbReference>
<gene>
    <name evidence="9" type="ORF">PHMEG_00036379</name>
</gene>
<evidence type="ECO:0000259" key="8">
    <source>
        <dbReference type="PROSITE" id="PS51144"/>
    </source>
</evidence>
<evidence type="ECO:0000256" key="7">
    <source>
        <dbReference type="SAM" id="SignalP"/>
    </source>
</evidence>
<organism evidence="9 10">
    <name type="scientific">Phytophthora megakarya</name>
    <dbReference type="NCBI Taxonomy" id="4795"/>
    <lineage>
        <taxon>Eukaryota</taxon>
        <taxon>Sar</taxon>
        <taxon>Stramenopiles</taxon>
        <taxon>Oomycota</taxon>
        <taxon>Peronosporomycetes</taxon>
        <taxon>Peronosporales</taxon>
        <taxon>Peronosporaceae</taxon>
        <taxon>Phytophthora</taxon>
    </lineage>
</organism>
<evidence type="ECO:0000256" key="3">
    <source>
        <dbReference type="ARBA" id="ARBA00022723"/>
    </source>
</evidence>
<feature type="chain" id="PRO_5012781948" description="carbonic anhydrase" evidence="7">
    <location>
        <begin position="21"/>
        <end position="269"/>
    </location>
</feature>
<dbReference type="InterPro" id="IPR036398">
    <property type="entry name" value="CA_dom_sf"/>
</dbReference>
<dbReference type="InterPro" id="IPR023561">
    <property type="entry name" value="Carbonic_anhydrase_a-class"/>
</dbReference>
<dbReference type="AlphaFoldDB" id="A0A225UN93"/>
<dbReference type="EMBL" id="NBNE01015051">
    <property type="protein sequence ID" value="OWY94016.1"/>
    <property type="molecule type" value="Genomic_DNA"/>
</dbReference>
<dbReference type="OrthoDB" id="429145at2759"/>